<evidence type="ECO:0000256" key="4">
    <source>
        <dbReference type="ARBA" id="ARBA00022801"/>
    </source>
</evidence>
<evidence type="ECO:0000256" key="6">
    <source>
        <dbReference type="ARBA" id="ARBA00023125"/>
    </source>
</evidence>
<dbReference type="Proteomes" id="UP000003856">
    <property type="component" value="Unassembled WGS sequence"/>
</dbReference>
<evidence type="ECO:0000256" key="8">
    <source>
        <dbReference type="RuleBase" id="RU364100"/>
    </source>
</evidence>
<keyword evidence="3" id="KW-0227">DNA damage</keyword>
<dbReference type="PANTHER" id="PTHR13604">
    <property type="entry name" value="DC12-RELATED"/>
    <property type="match status" value="1"/>
</dbReference>
<evidence type="ECO:0000313" key="9">
    <source>
        <dbReference type="EMBL" id="EER58173.1"/>
    </source>
</evidence>
<keyword evidence="6" id="KW-0238">DNA-binding</keyword>
<dbReference type="AlphaFoldDB" id="C5TBH4"/>
<dbReference type="InterPro" id="IPR003738">
    <property type="entry name" value="SRAP"/>
</dbReference>
<dbReference type="SUPFAM" id="SSF143081">
    <property type="entry name" value="BB1717-like"/>
    <property type="match status" value="1"/>
</dbReference>
<dbReference type="Gene3D" id="3.90.1680.10">
    <property type="entry name" value="SOS response associated peptidase-like"/>
    <property type="match status" value="1"/>
</dbReference>
<dbReference type="GO" id="GO:0008233">
    <property type="term" value="F:peptidase activity"/>
    <property type="evidence" value="ECO:0007669"/>
    <property type="project" value="UniProtKB-KW"/>
</dbReference>
<dbReference type="PATRIC" id="fig|573060.9.peg.675"/>
<dbReference type="InterPro" id="IPR036590">
    <property type="entry name" value="SRAP-like"/>
</dbReference>
<dbReference type="GO" id="GO:0106300">
    <property type="term" value="P:protein-DNA covalent cross-linking repair"/>
    <property type="evidence" value="ECO:0007669"/>
    <property type="project" value="InterPro"/>
</dbReference>
<evidence type="ECO:0000256" key="1">
    <source>
        <dbReference type="ARBA" id="ARBA00008136"/>
    </source>
</evidence>
<dbReference type="Pfam" id="PF02586">
    <property type="entry name" value="SRAP"/>
    <property type="match status" value="1"/>
</dbReference>
<keyword evidence="7" id="KW-0456">Lyase</keyword>
<evidence type="ECO:0000313" key="10">
    <source>
        <dbReference type="Proteomes" id="UP000003856"/>
    </source>
</evidence>
<evidence type="ECO:0000256" key="3">
    <source>
        <dbReference type="ARBA" id="ARBA00022763"/>
    </source>
</evidence>
<protein>
    <recommendedName>
        <fullName evidence="8">Abasic site processing protein</fullName>
        <ecNumber evidence="8">3.4.-.-</ecNumber>
    </recommendedName>
</protein>
<dbReference type="EC" id="3.4.-.-" evidence="8"/>
<name>C5TBH4_ACIDE</name>
<keyword evidence="4 8" id="KW-0378">Hydrolase</keyword>
<keyword evidence="10" id="KW-1185">Reference proteome</keyword>
<evidence type="ECO:0000256" key="7">
    <source>
        <dbReference type="ARBA" id="ARBA00023239"/>
    </source>
</evidence>
<evidence type="ECO:0000256" key="5">
    <source>
        <dbReference type="ARBA" id="ARBA00023124"/>
    </source>
</evidence>
<organism evidence="9 10">
    <name type="scientific">Acidovorax delafieldii 2AN</name>
    <dbReference type="NCBI Taxonomy" id="573060"/>
    <lineage>
        <taxon>Bacteria</taxon>
        <taxon>Pseudomonadati</taxon>
        <taxon>Pseudomonadota</taxon>
        <taxon>Betaproteobacteria</taxon>
        <taxon>Burkholderiales</taxon>
        <taxon>Comamonadaceae</taxon>
        <taxon>Acidovorax</taxon>
    </lineage>
</organism>
<reference evidence="9 10" key="1">
    <citation type="submission" date="2009-05" db="EMBL/GenBank/DDBJ databases">
        <title>The draft genome of Acidovorax delafieldii 2AN.</title>
        <authorList>
            <consortium name="US DOE Joint Genome Institute (JGI-PGF)"/>
            <person name="Lucas S."/>
            <person name="Copeland A."/>
            <person name="Lapidus A."/>
            <person name="Glavina del Rio T."/>
            <person name="Tice H."/>
            <person name="Bruce D."/>
            <person name="Goodwin L."/>
            <person name="Pitluck S."/>
            <person name="Larimer F."/>
            <person name="Land M.L."/>
            <person name="Hauser L."/>
            <person name="Shelobolina E.S."/>
            <person name="Picardal F."/>
            <person name="Roden E."/>
            <person name="Emerson D."/>
        </authorList>
    </citation>
    <scope>NUCLEOTIDE SEQUENCE [LARGE SCALE GENOMIC DNA]</scope>
    <source>
        <strain evidence="9 10">2AN</strain>
    </source>
</reference>
<keyword evidence="5" id="KW-0190">Covalent protein-DNA linkage</keyword>
<comment type="caution">
    <text evidence="9">The sequence shown here is derived from an EMBL/GenBank/DDBJ whole genome shotgun (WGS) entry which is preliminary data.</text>
</comment>
<accession>C5TBH4</accession>
<dbReference type="EMBL" id="ACQT01000335">
    <property type="protein sequence ID" value="EER58173.1"/>
    <property type="molecule type" value="Genomic_DNA"/>
</dbReference>
<dbReference type="GO" id="GO:0006508">
    <property type="term" value="P:proteolysis"/>
    <property type="evidence" value="ECO:0007669"/>
    <property type="project" value="UniProtKB-KW"/>
</dbReference>
<proteinExistence type="inferred from homology"/>
<dbReference type="PANTHER" id="PTHR13604:SF0">
    <property type="entry name" value="ABASIC SITE PROCESSING PROTEIN HMCES"/>
    <property type="match status" value="1"/>
</dbReference>
<comment type="similarity">
    <text evidence="1 8">Belongs to the SOS response-associated peptidase family.</text>
</comment>
<sequence>MATTRYHPRMSTHYETLQNADSYRGAFQVDPPASLGERHLWPRKPGFFIVHAATAAALAQPPGASTEAPPHTAELPEAPSATAGGRVLVPAQWGLVPHWVKSASDARLRAPKLVNAKSDNASTGTAFRDAWLNGQRCIVPMAAFYEDDLRSGKAVPTRIARVDGQPMGVAGLWARWQGADGEVIISYCLLTVNANNHALLHRYGQPGSEKSMPAILNEGAYDAWLTARPDKAKEFMRQYAAQWLTANPVEKKADKVPKGPLD</sequence>
<gene>
    <name evidence="9" type="ORF">AcdelDRAFT_4254</name>
</gene>
<dbReference type="GO" id="GO:0003697">
    <property type="term" value="F:single-stranded DNA binding"/>
    <property type="evidence" value="ECO:0007669"/>
    <property type="project" value="InterPro"/>
</dbReference>
<dbReference type="GO" id="GO:0016829">
    <property type="term" value="F:lyase activity"/>
    <property type="evidence" value="ECO:0007669"/>
    <property type="project" value="UniProtKB-KW"/>
</dbReference>
<evidence type="ECO:0000256" key="2">
    <source>
        <dbReference type="ARBA" id="ARBA00022670"/>
    </source>
</evidence>
<keyword evidence="2 8" id="KW-0645">Protease</keyword>